<dbReference type="EMBL" id="BK010830">
    <property type="protein sequence ID" value="DAC79487.1"/>
    <property type="molecule type" value="Genomic_DNA"/>
</dbReference>
<name>A0A510N9T9_HALSA</name>
<organism evidence="4">
    <name type="scientific">Halobacterium salinarum (strain ATCC 700922 / JCM 11081 / NRC-1)</name>
    <name type="common">Halobacterium halobium</name>
    <dbReference type="NCBI Taxonomy" id="64091"/>
    <lineage>
        <taxon>Archaea</taxon>
        <taxon>Methanobacteriati</taxon>
        <taxon>Methanobacteriota</taxon>
        <taxon>Stenosarchaea group</taxon>
        <taxon>Halobacteria</taxon>
        <taxon>Halobacteriales</taxon>
        <taxon>Halobacteriaceae</taxon>
        <taxon>Halobacterium</taxon>
        <taxon>Halobacterium salinarum NRC-34001</taxon>
    </lineage>
</organism>
<sequence>MEPTKDETHAIVEFVDVLLRDGAVIQADVIVTVADIPLIGISLRAAIAGMTTMTEYGLFEEWDAAHRQQSEAFTTSPTADRRED</sequence>
<dbReference type="GeneID" id="5954490"/>
<proteinExistence type="inferred from homology"/>
<geneLocation type="plasmid" evidence="4">
    <name>pNRC100</name>
</geneLocation>
<comment type="subcellular location">
    <subcellularLocation>
        <location evidence="2">Gas vesicle</location>
    </subcellularLocation>
</comment>
<dbReference type="PROSITE" id="PS00669">
    <property type="entry name" value="GAS_VESICLE_A_2"/>
    <property type="match status" value="1"/>
</dbReference>
<dbReference type="GO" id="GO:0005198">
    <property type="term" value="F:structural molecule activity"/>
    <property type="evidence" value="ECO:0007669"/>
    <property type="project" value="InterPro"/>
</dbReference>
<dbReference type="InterPro" id="IPR000638">
    <property type="entry name" value="Gas-vesicle_GvpA-like"/>
</dbReference>
<dbReference type="InterPro" id="IPR018493">
    <property type="entry name" value="GvpA-like_CS"/>
</dbReference>
<dbReference type="Pfam" id="PF00741">
    <property type="entry name" value="Gas_vesicle"/>
    <property type="match status" value="1"/>
</dbReference>
<geneLocation type="plasmid" evidence="5">
    <name>pNRC200</name>
</geneLocation>
<keyword evidence="4" id="KW-0614">Plasmid</keyword>
<dbReference type="PANTHER" id="PTHR35344:SF4">
    <property type="entry name" value="GAS VESICLE PROTEIN A1"/>
    <property type="match status" value="1"/>
</dbReference>
<dbReference type="GO" id="GO:0031411">
    <property type="term" value="C:gas vesicle"/>
    <property type="evidence" value="ECO:0007669"/>
    <property type="project" value="UniProtKB-SubCell"/>
</dbReference>
<evidence type="ECO:0000256" key="3">
    <source>
        <dbReference type="ARBA" id="ARBA00035646"/>
    </source>
</evidence>
<accession>A0A510N9T9</accession>
<dbReference type="RefSeq" id="WP_010890529.1">
    <property type="nucleotide sequence ID" value="NC_001869.1"/>
</dbReference>
<reference evidence="4" key="2">
    <citation type="journal article" date="2015" name="Life">
        <title>A manual curation strategy to improve genome annotation: application to a set of haloarchael genomes.</title>
        <authorList>
            <person name="Pfeiffer F."/>
            <person name="Oesterhelt D."/>
        </authorList>
    </citation>
    <scope>NUCLEOTIDE SEQUENCE</scope>
    <source>
        <strain evidence="4">NRC-1</strain>
        <plasmid evidence="4">pNRC100</plasmid>
        <plasmid evidence="5">pNRC200</plasmid>
    </source>
</reference>
<gene>
    <name evidence="4" type="primary">gvpM1a</name>
    <name evidence="5" type="synonym">gvpM1b</name>
    <name evidence="5" type="ORF">VNG_6019G</name>
    <name evidence="4" type="ORF">VNG_7015</name>
</gene>
<dbReference type="EMBL" id="BK010831">
    <property type="protein sequence ID" value="DAC79690.1"/>
    <property type="molecule type" value="Genomic_DNA"/>
</dbReference>
<dbReference type="AlphaFoldDB" id="A0A510N9T9"/>
<evidence type="ECO:0000313" key="4">
    <source>
        <dbReference type="EMBL" id="DAC79487.1"/>
    </source>
</evidence>
<dbReference type="OrthoDB" id="131850at2157"/>
<evidence type="ECO:0000256" key="2">
    <source>
        <dbReference type="ARBA" id="ARBA00035108"/>
    </source>
</evidence>
<evidence type="ECO:0000313" key="5">
    <source>
        <dbReference type="EMBL" id="DAC79690.1"/>
    </source>
</evidence>
<reference evidence="4" key="3">
    <citation type="journal article" date="2019" name="Microbiol. Resour. Announc.">
        <title>The genome of the Halobacterium salinarum type strain is closely related to that of the laboratory strains NRC-1 and R1.</title>
        <authorList>
            <person name="Pfeiffer F."/>
            <person name="Marchfelder A."/>
            <person name="Habermann B.H."/>
            <person name="Dyall-Smith M."/>
        </authorList>
    </citation>
    <scope>NUCLEOTIDE SEQUENCE</scope>
    <source>
        <strain evidence="4">NRC-1</strain>
        <plasmid evidence="4">pNRC100</plasmid>
        <plasmid evidence="5">pNRC200</plasmid>
    </source>
</reference>
<dbReference type="KEGG" id="hal:gvpM"/>
<dbReference type="GO" id="GO:0012506">
    <property type="term" value="C:vesicle membrane"/>
    <property type="evidence" value="ECO:0007669"/>
    <property type="project" value="InterPro"/>
</dbReference>
<dbReference type="InterPro" id="IPR050530">
    <property type="entry name" value="GvpA"/>
</dbReference>
<dbReference type="PROSITE" id="PS00234">
    <property type="entry name" value="GAS_VESICLE_A_1"/>
    <property type="match status" value="1"/>
</dbReference>
<reference evidence="4" key="1">
    <citation type="journal article" date="2008" name="Genomics">
        <title>Evolution in the laboratory: the genome of Halobacterium salinarum strain R1 compared to that of strain NRC-1.</title>
        <authorList>
            <person name="Pfeiffer F."/>
            <person name="Schuster S.C."/>
            <person name="Broicher A."/>
            <person name="Falb M."/>
            <person name="Palm P."/>
            <person name="Rodewald K."/>
            <person name="Ruepp A."/>
            <person name="Soppa J."/>
            <person name="Tittor J."/>
            <person name="Oesterhelt D."/>
        </authorList>
    </citation>
    <scope>NUCLEOTIDE SEQUENCE</scope>
    <source>
        <strain evidence="4">NRC-1</strain>
        <plasmid evidence="4">pNRC100</plasmid>
        <plasmid evidence="5">pNRC200</plasmid>
    </source>
</reference>
<comment type="similarity">
    <text evidence="3">Belongs to the gas vesicle GvpA family.</text>
</comment>
<keyword evidence="1" id="KW-0304">Gas vesicle</keyword>
<dbReference type="NCBIfam" id="NF046091">
    <property type="entry name" value="halo_gas_GvpM"/>
    <property type="match status" value="1"/>
</dbReference>
<dbReference type="PANTHER" id="PTHR35344">
    <property type="entry name" value="GAS VESICLE STRUCTURAL PROTEIN 2-RELATED"/>
    <property type="match status" value="1"/>
</dbReference>
<protein>
    <submittedName>
        <fullName evidence="4">Gas-vesicle-associated protein GvpM</fullName>
    </submittedName>
</protein>
<dbReference type="KEGG" id="hal:VNG_6019G"/>
<evidence type="ECO:0000256" key="1">
    <source>
        <dbReference type="ARBA" id="ARBA00022987"/>
    </source>
</evidence>